<dbReference type="PROSITE" id="PS51384">
    <property type="entry name" value="FAD_FR"/>
    <property type="match status" value="1"/>
</dbReference>
<dbReference type="PANTHER" id="PTHR30157:SF0">
    <property type="entry name" value="NADPH-DEPENDENT FERRIC-CHELATE REDUCTASE"/>
    <property type="match status" value="1"/>
</dbReference>
<dbReference type="EMBL" id="BAAANK010000001">
    <property type="protein sequence ID" value="GAA1823180.1"/>
    <property type="molecule type" value="Genomic_DNA"/>
</dbReference>
<reference evidence="3" key="1">
    <citation type="journal article" date="2019" name="Int. J. Syst. Evol. Microbiol.">
        <title>The Global Catalogue of Microorganisms (GCM) 10K type strain sequencing project: providing services to taxonomists for standard genome sequencing and annotation.</title>
        <authorList>
            <consortium name="The Broad Institute Genomics Platform"/>
            <consortium name="The Broad Institute Genome Sequencing Center for Infectious Disease"/>
            <person name="Wu L."/>
            <person name="Ma J."/>
        </authorList>
    </citation>
    <scope>NUCLEOTIDE SEQUENCE [LARGE SCALE GENOMIC DNA]</scope>
    <source>
        <strain evidence="3">JCM 14323</strain>
    </source>
</reference>
<dbReference type="InterPro" id="IPR039261">
    <property type="entry name" value="FNR_nucleotide-bd"/>
</dbReference>
<sequence>MAISNLEITHADTGVVTAEVVRAERISPHFVRLTLSGPELDDWRHIGFDQWFRLAVPTSDHTRFDNLSDKYDMGGYLKYLTLPKATRPVIRNYTVREFRAATLDASAELDIDFVVHGDEGVAGPWAETLPVGISVGLIDQGCGYKAVDADWNLLIGDESALPAVAGILRDLPRDARGHAVIEIPDAADRQPCGEPAGVTVHWIVRDHGEQAGVAALEFVKGLEFPAGTVTAFAAGESALATGARRHLVNERGVPKTHVVFCGYWKAAKPGH</sequence>
<dbReference type="InterPro" id="IPR017927">
    <property type="entry name" value="FAD-bd_FR_type"/>
</dbReference>
<dbReference type="Gene3D" id="3.40.50.80">
    <property type="entry name" value="Nucleotide-binding domain of ferredoxin-NADP reductase (FNR) module"/>
    <property type="match status" value="1"/>
</dbReference>
<proteinExistence type="predicted"/>
<dbReference type="Proteomes" id="UP001501746">
    <property type="component" value="Unassembled WGS sequence"/>
</dbReference>
<dbReference type="Gene3D" id="2.40.30.10">
    <property type="entry name" value="Translation factors"/>
    <property type="match status" value="1"/>
</dbReference>
<dbReference type="RefSeq" id="WP_246205124.1">
    <property type="nucleotide sequence ID" value="NZ_BAAANK010000001.1"/>
</dbReference>
<evidence type="ECO:0000313" key="3">
    <source>
        <dbReference type="Proteomes" id="UP001501746"/>
    </source>
</evidence>
<dbReference type="Pfam" id="PF04954">
    <property type="entry name" value="SIP"/>
    <property type="match status" value="1"/>
</dbReference>
<feature type="domain" description="FAD-binding FR-type" evidence="1">
    <location>
        <begin position="13"/>
        <end position="148"/>
    </location>
</feature>
<name>A0ABP4YRN6_9MICO</name>
<evidence type="ECO:0000259" key="1">
    <source>
        <dbReference type="PROSITE" id="PS51384"/>
    </source>
</evidence>
<dbReference type="InterPro" id="IPR013113">
    <property type="entry name" value="SIP_FAD-bd"/>
</dbReference>
<dbReference type="InterPro" id="IPR039374">
    <property type="entry name" value="SIP_fam"/>
</dbReference>
<organism evidence="2 3">
    <name type="scientific">Agromyces salentinus</name>
    <dbReference type="NCBI Taxonomy" id="269421"/>
    <lineage>
        <taxon>Bacteria</taxon>
        <taxon>Bacillati</taxon>
        <taxon>Actinomycetota</taxon>
        <taxon>Actinomycetes</taxon>
        <taxon>Micrococcales</taxon>
        <taxon>Microbacteriaceae</taxon>
        <taxon>Agromyces</taxon>
    </lineage>
</organism>
<evidence type="ECO:0000313" key="2">
    <source>
        <dbReference type="EMBL" id="GAA1823180.1"/>
    </source>
</evidence>
<gene>
    <name evidence="2" type="ORF">GCM10009750_02090</name>
</gene>
<protein>
    <submittedName>
        <fullName evidence="2">Siderophore-interacting protein</fullName>
    </submittedName>
</protein>
<dbReference type="InterPro" id="IPR007037">
    <property type="entry name" value="SIP_rossman_dom"/>
</dbReference>
<dbReference type="PANTHER" id="PTHR30157">
    <property type="entry name" value="FERRIC REDUCTASE, NADPH-DEPENDENT"/>
    <property type="match status" value="1"/>
</dbReference>
<accession>A0ABP4YRN6</accession>
<comment type="caution">
    <text evidence="2">The sequence shown here is derived from an EMBL/GenBank/DDBJ whole genome shotgun (WGS) entry which is preliminary data.</text>
</comment>
<keyword evidence="3" id="KW-1185">Reference proteome</keyword>
<dbReference type="CDD" id="cd06193">
    <property type="entry name" value="siderophore_interacting"/>
    <property type="match status" value="1"/>
</dbReference>
<dbReference type="Pfam" id="PF08021">
    <property type="entry name" value="FAD_binding_9"/>
    <property type="match status" value="1"/>
</dbReference>